<gene>
    <name evidence="2" type="ORF">CKY47_21825</name>
</gene>
<feature type="region of interest" description="Disordered" evidence="1">
    <location>
        <begin position="1"/>
        <end position="67"/>
    </location>
</feature>
<feature type="compositionally biased region" description="Basic and acidic residues" evidence="1">
    <location>
        <begin position="18"/>
        <end position="50"/>
    </location>
</feature>
<protein>
    <submittedName>
        <fullName evidence="2">Uncharacterized protein</fullName>
    </submittedName>
</protein>
<keyword evidence="3" id="KW-1185">Reference proteome</keyword>
<evidence type="ECO:0000256" key="1">
    <source>
        <dbReference type="SAM" id="MobiDB-lite"/>
    </source>
</evidence>
<sequence>MPGIARQPRAMSDVNEVPEVRTPDEDERLADSQRAIDEAKSTAADLRRTTPDPTPDAEPPDEATPAG</sequence>
<dbReference type="EMBL" id="NSDM01000009">
    <property type="protein sequence ID" value="MDQ2586586.1"/>
    <property type="molecule type" value="Genomic_DNA"/>
</dbReference>
<comment type="caution">
    <text evidence="2">The sequence shown here is derived from an EMBL/GenBank/DDBJ whole genome shotgun (WGS) entry which is preliminary data.</text>
</comment>
<reference evidence="2 3" key="1">
    <citation type="submission" date="2017-06" db="EMBL/GenBank/DDBJ databases">
        <title>Cultured bacterium strain Saccharothrix yanglingensis Hhs.015.</title>
        <authorList>
            <person name="Xia Y."/>
        </authorList>
    </citation>
    <scope>NUCLEOTIDE SEQUENCE [LARGE SCALE GENOMIC DNA]</scope>
    <source>
        <strain evidence="2 3">Hhs.015</strain>
    </source>
</reference>
<dbReference type="Proteomes" id="UP001225605">
    <property type="component" value="Unassembled WGS sequence"/>
</dbReference>
<evidence type="ECO:0000313" key="3">
    <source>
        <dbReference type="Proteomes" id="UP001225605"/>
    </source>
</evidence>
<evidence type="ECO:0000313" key="2">
    <source>
        <dbReference type="EMBL" id="MDQ2586586.1"/>
    </source>
</evidence>
<proteinExistence type="predicted"/>
<name>A0ABU0X368_9PSEU</name>
<organism evidence="2 3">
    <name type="scientific">Saccharothrix yanglingensis</name>
    <dbReference type="NCBI Taxonomy" id="659496"/>
    <lineage>
        <taxon>Bacteria</taxon>
        <taxon>Bacillati</taxon>
        <taxon>Actinomycetota</taxon>
        <taxon>Actinomycetes</taxon>
        <taxon>Pseudonocardiales</taxon>
        <taxon>Pseudonocardiaceae</taxon>
        <taxon>Saccharothrix</taxon>
    </lineage>
</organism>
<accession>A0ABU0X368</accession>